<dbReference type="EMBL" id="BK015822">
    <property type="protein sequence ID" value="DAE26727.1"/>
    <property type="molecule type" value="Genomic_DNA"/>
</dbReference>
<reference evidence="1" key="1">
    <citation type="journal article" date="2021" name="Proc. Natl. Acad. Sci. U.S.A.">
        <title>A Catalog of Tens of Thousands of Viruses from Human Metagenomes Reveals Hidden Associations with Chronic Diseases.</title>
        <authorList>
            <person name="Tisza M.J."/>
            <person name="Buck C.B."/>
        </authorList>
    </citation>
    <scope>NUCLEOTIDE SEQUENCE</scope>
    <source>
        <strain evidence="1">CtBoB21</strain>
    </source>
</reference>
<name>A0A8S5R5M6_9CAUD</name>
<proteinExistence type="predicted"/>
<sequence length="59" mass="7404">MSEVSLFYKRRKNRKKKILDEVTTARVWLPQRGYPRLLSHFFTNYVSLHYINYQIFRFF</sequence>
<organism evidence="1">
    <name type="scientific">Myoviridae sp. ctBoB21</name>
    <dbReference type="NCBI Taxonomy" id="2827287"/>
    <lineage>
        <taxon>Viruses</taxon>
        <taxon>Duplodnaviria</taxon>
        <taxon>Heunggongvirae</taxon>
        <taxon>Uroviricota</taxon>
        <taxon>Caudoviricetes</taxon>
    </lineage>
</organism>
<accession>A0A8S5R5M6</accession>
<evidence type="ECO:0000313" key="1">
    <source>
        <dbReference type="EMBL" id="DAE26727.1"/>
    </source>
</evidence>
<protein>
    <submittedName>
        <fullName evidence="1">Uncharacterized protein</fullName>
    </submittedName>
</protein>